<evidence type="ECO:0000313" key="2">
    <source>
        <dbReference type="EMBL" id="KZE33507.1"/>
    </source>
</evidence>
<dbReference type="EMBL" id="LQQU01000013">
    <property type="protein sequence ID" value="KZE33507.1"/>
    <property type="molecule type" value="Genomic_DNA"/>
</dbReference>
<dbReference type="AlphaFoldDB" id="A0A163CYX6"/>
<accession>A0A163CYX6</accession>
<dbReference type="OrthoDB" id="8595699at2"/>
<dbReference type="InterPro" id="IPR058186">
    <property type="entry name" value="MIGRI"/>
</dbReference>
<feature type="transmembrane region" description="Helical" evidence="1">
    <location>
        <begin position="6"/>
        <end position="23"/>
    </location>
</feature>
<gene>
    <name evidence="2" type="ORF">AVW16_08180</name>
</gene>
<evidence type="ECO:0000313" key="3">
    <source>
        <dbReference type="Proteomes" id="UP000076625"/>
    </source>
</evidence>
<dbReference type="RefSeq" id="WP_066610863.1">
    <property type="nucleotide sequence ID" value="NZ_LQQU01000013.1"/>
</dbReference>
<protein>
    <submittedName>
        <fullName evidence="2">Uncharacterized protein</fullName>
    </submittedName>
</protein>
<organism evidence="2 3">
    <name type="scientific">Crenobacter luteus</name>
    <dbReference type="NCBI Taxonomy" id="1452487"/>
    <lineage>
        <taxon>Bacteria</taxon>
        <taxon>Pseudomonadati</taxon>
        <taxon>Pseudomonadota</taxon>
        <taxon>Betaproteobacteria</taxon>
        <taxon>Neisseriales</taxon>
        <taxon>Neisseriaceae</taxon>
        <taxon>Crenobacter</taxon>
    </lineage>
</organism>
<reference evidence="3" key="1">
    <citation type="submission" date="2016-01" db="EMBL/GenBank/DDBJ databases">
        <title>Draft genome of Chromobacterium sp. F49.</title>
        <authorList>
            <person name="Hong K.W."/>
        </authorList>
    </citation>
    <scope>NUCLEOTIDE SEQUENCE [LARGE SCALE GENOMIC DNA]</scope>
    <source>
        <strain evidence="3">CN10</strain>
    </source>
</reference>
<dbReference type="NCBIfam" id="NF047648">
    <property type="entry name" value="MIGRI_fam"/>
    <property type="match status" value="1"/>
</dbReference>
<proteinExistence type="predicted"/>
<keyword evidence="1" id="KW-1133">Transmembrane helix</keyword>
<comment type="caution">
    <text evidence="2">The sequence shown here is derived from an EMBL/GenBank/DDBJ whole genome shotgun (WGS) entry which is preliminary data.</text>
</comment>
<keyword evidence="1" id="KW-0812">Transmembrane</keyword>
<name>A0A163CYX6_9NEIS</name>
<dbReference type="Proteomes" id="UP000076625">
    <property type="component" value="Unassembled WGS sequence"/>
</dbReference>
<sequence length="59" mass="6461">MPGRLFKLFVLIAVGYALARWLLSSRQKAALGEGARTLAQALLLSALLTFLWQLFAGAR</sequence>
<dbReference type="STRING" id="1452487.AVW16_08180"/>
<keyword evidence="1" id="KW-0472">Membrane</keyword>
<keyword evidence="3" id="KW-1185">Reference proteome</keyword>
<evidence type="ECO:0000256" key="1">
    <source>
        <dbReference type="SAM" id="Phobius"/>
    </source>
</evidence>
<feature type="transmembrane region" description="Helical" evidence="1">
    <location>
        <begin position="35"/>
        <end position="55"/>
    </location>
</feature>